<proteinExistence type="predicted"/>
<feature type="compositionally biased region" description="Low complexity" evidence="2">
    <location>
        <begin position="7"/>
        <end position="21"/>
    </location>
</feature>
<evidence type="ECO:0000313" key="5">
    <source>
        <dbReference type="Proteomes" id="UP000229314"/>
    </source>
</evidence>
<keyword evidence="3" id="KW-0472">Membrane</keyword>
<keyword evidence="3" id="KW-0812">Transmembrane</keyword>
<name>A0A2D2BWV7_9RHOB</name>
<dbReference type="EMBL" id="CP024422">
    <property type="protein sequence ID" value="ATQ54745.1"/>
    <property type="molecule type" value="Genomic_DNA"/>
</dbReference>
<keyword evidence="3" id="KW-1133">Transmembrane helix</keyword>
<evidence type="ECO:0000313" key="4">
    <source>
        <dbReference type="EMBL" id="ATQ54745.1"/>
    </source>
</evidence>
<evidence type="ECO:0000256" key="1">
    <source>
        <dbReference type="SAM" id="Coils"/>
    </source>
</evidence>
<protein>
    <recommendedName>
        <fullName evidence="6">Mitochondrial inner membrane protein</fullName>
    </recommendedName>
</protein>
<evidence type="ECO:0000256" key="2">
    <source>
        <dbReference type="SAM" id="MobiDB-lite"/>
    </source>
</evidence>
<feature type="transmembrane region" description="Helical" evidence="3">
    <location>
        <begin position="143"/>
        <end position="165"/>
    </location>
</feature>
<feature type="compositionally biased region" description="Basic and acidic residues" evidence="2">
    <location>
        <begin position="66"/>
        <end position="80"/>
    </location>
</feature>
<dbReference type="RefSeq" id="WP_099648100.1">
    <property type="nucleotide sequence ID" value="NZ_CAJGAB010000073.1"/>
</dbReference>
<organism evidence="4 5">
    <name type="scientific">Paracoccus yeei</name>
    <dbReference type="NCBI Taxonomy" id="147645"/>
    <lineage>
        <taxon>Bacteria</taxon>
        <taxon>Pseudomonadati</taxon>
        <taxon>Pseudomonadota</taxon>
        <taxon>Alphaproteobacteria</taxon>
        <taxon>Rhodobacterales</taxon>
        <taxon>Paracoccaceae</taxon>
        <taxon>Paracoccus</taxon>
    </lineage>
</organism>
<feature type="compositionally biased region" description="Low complexity" evidence="2">
    <location>
        <begin position="37"/>
        <end position="47"/>
    </location>
</feature>
<feature type="coiled-coil region" evidence="1">
    <location>
        <begin position="274"/>
        <end position="332"/>
    </location>
</feature>
<accession>A0A2D2BWV7</accession>
<dbReference type="Proteomes" id="UP000229314">
    <property type="component" value="Chromosome"/>
</dbReference>
<reference evidence="4 5" key="1">
    <citation type="submission" date="2017-10" db="EMBL/GenBank/DDBJ databases">
        <title>Complete genome sequence of Paracoccus yeei TT13 isolated from human skin.</title>
        <authorList>
            <person name="Lee K."/>
            <person name="Lim J.Y."/>
            <person name="Hwang I."/>
        </authorList>
    </citation>
    <scope>NUCLEOTIDE SEQUENCE [LARGE SCALE GENOMIC DNA]</scope>
    <source>
        <strain evidence="4 5">TT13</strain>
    </source>
</reference>
<evidence type="ECO:0000256" key="3">
    <source>
        <dbReference type="SAM" id="Phobius"/>
    </source>
</evidence>
<keyword evidence="1" id="KW-0175">Coiled coil</keyword>
<dbReference type="GeneID" id="78896501"/>
<evidence type="ECO:0008006" key="6">
    <source>
        <dbReference type="Google" id="ProtNLM"/>
    </source>
</evidence>
<dbReference type="AlphaFoldDB" id="A0A2D2BWV7"/>
<feature type="compositionally biased region" description="Low complexity" evidence="2">
    <location>
        <begin position="81"/>
        <end position="126"/>
    </location>
</feature>
<feature type="region of interest" description="Disordered" evidence="2">
    <location>
        <begin position="1"/>
        <end position="134"/>
    </location>
</feature>
<gene>
    <name evidence="4" type="ORF">PYTT13_02305</name>
</gene>
<sequence>MNEQDKTSSQPPATPQPKKQPVAGAAIQSRPAEAKAPETAAAVPKPAIESTLVGDAAKGKPAAARKAAEDKSKPKADTAAEAKAAASSTVPASGRPDPKSSSSSPSGPSPVSATPVSATTTTATPAPARPAPEKVVEVRRGGFLPLVLGGVVAAGLGAGATFWAIPHLPPEWRPVAANGQPDEAGLAAARDAAVAAARSEVQAEIEALRNSAAQAGADAARQALADLPAAPPGSIPPALEDRIAGLERGLTDVTNRLQQQPEPAPAPTVDPAALDELRGRLDQQAARIEELAARPTVDPATAEQVQTLASQARELQQSTEAANRQAQAATAAAALATAFEAGAPRDQALADLAAAGIEVPEVLKGEIPRLVQLRAEFPAAARAGLRASLDAVAESEGTMGLIGNFLRVQTGARSVEPREGSDPDAILSRANAAVEAGAIATALDEIATLPQSGQNAMKSWTDRARIWVDANTALAELAAGGR</sequence>